<reference evidence="3" key="1">
    <citation type="submission" date="2011-06" db="EMBL/GenBank/DDBJ databases">
        <title>The complete genome of chromosome of Runella slithyformis DSM 19594.</title>
        <authorList>
            <consortium name="US DOE Joint Genome Institute (JGI-PGF)"/>
            <person name="Lucas S."/>
            <person name="Han J."/>
            <person name="Lapidus A."/>
            <person name="Bruce D."/>
            <person name="Goodwin L."/>
            <person name="Pitluck S."/>
            <person name="Peters L."/>
            <person name="Kyrpides N."/>
            <person name="Mavromatis K."/>
            <person name="Ivanova N."/>
            <person name="Ovchinnikova G."/>
            <person name="Zhang X."/>
            <person name="Misra M."/>
            <person name="Detter J.C."/>
            <person name="Tapia R."/>
            <person name="Han C."/>
            <person name="Land M."/>
            <person name="Hauser L."/>
            <person name="Markowitz V."/>
            <person name="Cheng J.-F."/>
            <person name="Hugenholtz P."/>
            <person name="Woyke T."/>
            <person name="Wu D."/>
            <person name="Tindall B."/>
            <person name="Faehrich R."/>
            <person name="Brambilla E."/>
            <person name="Klenk H.-P."/>
            <person name="Eisen J.A."/>
        </authorList>
    </citation>
    <scope>NUCLEOTIDE SEQUENCE [LARGE SCALE GENOMIC DNA]</scope>
    <source>
        <strain evidence="3">ATCC 29530 / DSM 19594 / LMG 11500 / NCIMB 11436 / LSU 4</strain>
    </source>
</reference>
<keyword evidence="1" id="KW-0812">Transmembrane</keyword>
<keyword evidence="1" id="KW-1133">Transmembrane helix</keyword>
<accession>A0A7U3ZKK0</accession>
<gene>
    <name evidence="2" type="ordered locus">Runsl_2471</name>
</gene>
<organism evidence="2 3">
    <name type="scientific">Runella slithyformis (strain ATCC 29530 / DSM 19594 / LMG 11500 / NCIMB 11436 / LSU 4)</name>
    <dbReference type="NCBI Taxonomy" id="761193"/>
    <lineage>
        <taxon>Bacteria</taxon>
        <taxon>Pseudomonadati</taxon>
        <taxon>Bacteroidota</taxon>
        <taxon>Cytophagia</taxon>
        <taxon>Cytophagales</taxon>
        <taxon>Spirosomataceae</taxon>
        <taxon>Runella</taxon>
    </lineage>
</organism>
<dbReference type="Proteomes" id="UP000000493">
    <property type="component" value="Chromosome"/>
</dbReference>
<evidence type="ECO:0000313" key="2">
    <source>
        <dbReference type="EMBL" id="AEI48876.1"/>
    </source>
</evidence>
<name>A0A7U3ZKK0_RUNSL</name>
<evidence type="ECO:0000313" key="3">
    <source>
        <dbReference type="Proteomes" id="UP000000493"/>
    </source>
</evidence>
<proteinExistence type="predicted"/>
<evidence type="ECO:0000256" key="1">
    <source>
        <dbReference type="SAM" id="Phobius"/>
    </source>
</evidence>
<keyword evidence="3" id="KW-1185">Reference proteome</keyword>
<dbReference type="RefSeq" id="WP_013928187.1">
    <property type="nucleotide sequence ID" value="NC_015703.1"/>
</dbReference>
<dbReference type="KEGG" id="rsi:Runsl_2471"/>
<sequence>MKKKIRIIAPLFFVFLLGLVFEQAKTKGIVWYIILFIVAFVWIIVGNKIYNTED</sequence>
<reference evidence="2 3" key="2">
    <citation type="journal article" date="2012" name="Stand. Genomic Sci.">
        <title>Complete genome sequence of the aquatic bacterium Runella slithyformis type strain (LSU 4(T)).</title>
        <authorList>
            <person name="Copeland A."/>
            <person name="Zhang X."/>
            <person name="Misra M."/>
            <person name="Lapidus A."/>
            <person name="Nolan M."/>
            <person name="Lucas S."/>
            <person name="Deshpande S."/>
            <person name="Cheng J.F."/>
            <person name="Tapia R."/>
            <person name="Goodwin L.A."/>
            <person name="Pitluck S."/>
            <person name="Liolios K."/>
            <person name="Pagani I."/>
            <person name="Ivanova N."/>
            <person name="Mikhailova N."/>
            <person name="Pati A."/>
            <person name="Chen A."/>
            <person name="Palaniappan K."/>
            <person name="Land M."/>
            <person name="Hauser L."/>
            <person name="Pan C."/>
            <person name="Jeffries C.D."/>
            <person name="Detter J.C."/>
            <person name="Brambilla E.M."/>
            <person name="Rohde M."/>
            <person name="Djao O.D."/>
            <person name="Goker M."/>
            <person name="Sikorski J."/>
            <person name="Tindall B.J."/>
            <person name="Woyke T."/>
            <person name="Bristow J."/>
            <person name="Eisen J.A."/>
            <person name="Markowitz V."/>
            <person name="Hugenholtz P."/>
            <person name="Kyrpides N.C."/>
            <person name="Klenk H.P."/>
            <person name="Mavromatis K."/>
        </authorList>
    </citation>
    <scope>NUCLEOTIDE SEQUENCE [LARGE SCALE GENOMIC DNA]</scope>
    <source>
        <strain evidence="3">ATCC 29530 / DSM 19594 / LMG 11500 / NCIMB 11436 / LSU 4</strain>
    </source>
</reference>
<dbReference type="AlphaFoldDB" id="A0A7U3ZKK0"/>
<feature type="transmembrane region" description="Helical" evidence="1">
    <location>
        <begin position="32"/>
        <end position="50"/>
    </location>
</feature>
<dbReference type="EMBL" id="CP002859">
    <property type="protein sequence ID" value="AEI48876.1"/>
    <property type="molecule type" value="Genomic_DNA"/>
</dbReference>
<protein>
    <submittedName>
        <fullName evidence="2">Uncharacterized protein</fullName>
    </submittedName>
</protein>
<keyword evidence="1" id="KW-0472">Membrane</keyword>